<dbReference type="InterPro" id="IPR011604">
    <property type="entry name" value="PDDEXK-like_dom_sf"/>
</dbReference>
<dbReference type="InterPro" id="IPR038726">
    <property type="entry name" value="PDDEXK_AddAB-type"/>
</dbReference>
<dbReference type="EMBL" id="JACHIV010000001">
    <property type="protein sequence ID" value="MBB5067469.1"/>
    <property type="molecule type" value="Genomic_DNA"/>
</dbReference>
<evidence type="ECO:0000256" key="2">
    <source>
        <dbReference type="ARBA" id="ARBA00022806"/>
    </source>
</evidence>
<evidence type="ECO:0000256" key="3">
    <source>
        <dbReference type="ARBA" id="ARBA00023204"/>
    </source>
</evidence>
<accession>A0A840NDQ9</accession>
<proteinExistence type="predicted"/>
<feature type="domain" description="PD-(D/E)XK endonuclease-like" evidence="4">
    <location>
        <begin position="17"/>
        <end position="260"/>
    </location>
</feature>
<name>A0A840NDQ9_9PSEU</name>
<organism evidence="5 6">
    <name type="scientific">Saccharopolyspora gloriosae</name>
    <dbReference type="NCBI Taxonomy" id="455344"/>
    <lineage>
        <taxon>Bacteria</taxon>
        <taxon>Bacillati</taxon>
        <taxon>Actinomycetota</taxon>
        <taxon>Actinomycetes</taxon>
        <taxon>Pseudonocardiales</taxon>
        <taxon>Pseudonocardiaceae</taxon>
        <taxon>Saccharopolyspora</taxon>
    </lineage>
</organism>
<dbReference type="Pfam" id="PF12705">
    <property type="entry name" value="PDDEXK_1"/>
    <property type="match status" value="1"/>
</dbReference>
<keyword evidence="2" id="KW-0347">Helicase</keyword>
<dbReference type="GO" id="GO:0006281">
    <property type="term" value="P:DNA repair"/>
    <property type="evidence" value="ECO:0007669"/>
    <property type="project" value="UniProtKB-KW"/>
</dbReference>
<evidence type="ECO:0000313" key="5">
    <source>
        <dbReference type="EMBL" id="MBB5067469.1"/>
    </source>
</evidence>
<dbReference type="Proteomes" id="UP000580474">
    <property type="component" value="Unassembled WGS sequence"/>
</dbReference>
<keyword evidence="5" id="KW-0540">Nuclease</keyword>
<keyword evidence="1" id="KW-0227">DNA damage</keyword>
<evidence type="ECO:0000259" key="4">
    <source>
        <dbReference type="Pfam" id="PF12705"/>
    </source>
</evidence>
<dbReference type="RefSeq" id="WP_184477012.1">
    <property type="nucleotide sequence ID" value="NZ_JACHIV010000001.1"/>
</dbReference>
<dbReference type="GO" id="GO:0004527">
    <property type="term" value="F:exonuclease activity"/>
    <property type="evidence" value="ECO:0007669"/>
    <property type="project" value="UniProtKB-KW"/>
</dbReference>
<reference evidence="5 6" key="1">
    <citation type="submission" date="2020-08" db="EMBL/GenBank/DDBJ databases">
        <title>Sequencing the genomes of 1000 actinobacteria strains.</title>
        <authorList>
            <person name="Klenk H.-P."/>
        </authorList>
    </citation>
    <scope>NUCLEOTIDE SEQUENCE [LARGE SCALE GENOMIC DNA]</scope>
    <source>
        <strain evidence="5 6">DSM 45582</strain>
    </source>
</reference>
<keyword evidence="2" id="KW-0547">Nucleotide-binding</keyword>
<sequence length="277" mass="30132">MQGQLGLEGIPGKLVRVTPAKLANWDSCPRKFRMTYLDRPTPSRSGARANATLGAVVHNALKAFFELPTAQRTPEKAVLLVRQCWKSDGFADFEQADEYRGRAQRWVAEYVERLGPGADPVAVERWVSAPVGTIIAEGRVDRIDRRDGALVVVDYKTGRRAATDEDARDSRALALYAVATRKTLRGETGRVELHHLPSGRVGAWDHDQASLDEHVRAAERSAAELQAASDTFEEGDGGRAAFPPKPGAQCAWCEFRAHCPEGQQAAPPAAPWAGLAG</sequence>
<keyword evidence="5" id="KW-0378">Hydrolase</keyword>
<evidence type="ECO:0000256" key="1">
    <source>
        <dbReference type="ARBA" id="ARBA00022763"/>
    </source>
</evidence>
<keyword evidence="6" id="KW-1185">Reference proteome</keyword>
<evidence type="ECO:0000313" key="6">
    <source>
        <dbReference type="Proteomes" id="UP000580474"/>
    </source>
</evidence>
<gene>
    <name evidence="5" type="ORF">BJ969_000557</name>
</gene>
<dbReference type="GO" id="GO:0004386">
    <property type="term" value="F:helicase activity"/>
    <property type="evidence" value="ECO:0007669"/>
    <property type="project" value="UniProtKB-KW"/>
</dbReference>
<keyword evidence="3" id="KW-0234">DNA repair</keyword>
<comment type="caution">
    <text evidence="5">The sequence shown here is derived from an EMBL/GenBank/DDBJ whole genome shotgun (WGS) entry which is preliminary data.</text>
</comment>
<keyword evidence="2" id="KW-0067">ATP-binding</keyword>
<dbReference type="AlphaFoldDB" id="A0A840NDQ9"/>
<protein>
    <submittedName>
        <fullName evidence="5">RecB family exonuclease</fullName>
    </submittedName>
</protein>
<keyword evidence="5" id="KW-0269">Exonuclease</keyword>
<dbReference type="Gene3D" id="3.90.320.10">
    <property type="match status" value="1"/>
</dbReference>